<dbReference type="RefSeq" id="WP_338236440.1">
    <property type="nucleotide sequence ID" value="NZ_BQKE01000001.1"/>
</dbReference>
<evidence type="ECO:0000313" key="2">
    <source>
        <dbReference type="Proteomes" id="UP001310022"/>
    </source>
</evidence>
<keyword evidence="2" id="KW-1185">Reference proteome</keyword>
<organism evidence="1 2">
    <name type="scientific">Persicobacter diffluens</name>
    <dbReference type="NCBI Taxonomy" id="981"/>
    <lineage>
        <taxon>Bacteria</taxon>
        <taxon>Pseudomonadati</taxon>
        <taxon>Bacteroidota</taxon>
        <taxon>Cytophagia</taxon>
        <taxon>Cytophagales</taxon>
        <taxon>Persicobacteraceae</taxon>
        <taxon>Persicobacter</taxon>
    </lineage>
</organism>
<proteinExistence type="predicted"/>
<name>A0AAN5AKT0_9BACT</name>
<evidence type="ECO:0000313" key="1">
    <source>
        <dbReference type="EMBL" id="GJM60746.1"/>
    </source>
</evidence>
<gene>
    <name evidence="1" type="ORF">PEDI_12980</name>
</gene>
<sequence length="107" mass="12431">MKDYYEKEILSGSWLYDNLVKQTVQIFALNYDYYYEIAKADNQIEPNEKPELNENGESFMIKWGNGEFSVKDLCAKEYGGLDLDSAIEKAERKVQGKIDWNINKNGC</sequence>
<dbReference type="Proteomes" id="UP001310022">
    <property type="component" value="Unassembled WGS sequence"/>
</dbReference>
<dbReference type="AlphaFoldDB" id="A0AAN5AKT0"/>
<reference evidence="1 2" key="1">
    <citation type="submission" date="2021-12" db="EMBL/GenBank/DDBJ databases">
        <title>Genome sequencing of bacteria with rrn-lacking chromosome and rrn-plasmid.</title>
        <authorList>
            <person name="Anda M."/>
            <person name="Iwasaki W."/>
        </authorList>
    </citation>
    <scope>NUCLEOTIDE SEQUENCE [LARGE SCALE GENOMIC DNA]</scope>
    <source>
        <strain evidence="1 2">NBRC 15940</strain>
    </source>
</reference>
<dbReference type="EMBL" id="BQKE01000001">
    <property type="protein sequence ID" value="GJM60746.1"/>
    <property type="molecule type" value="Genomic_DNA"/>
</dbReference>
<comment type="caution">
    <text evidence="1">The sequence shown here is derived from an EMBL/GenBank/DDBJ whole genome shotgun (WGS) entry which is preliminary data.</text>
</comment>
<accession>A0AAN5AKT0</accession>
<protein>
    <submittedName>
        <fullName evidence="1">Uncharacterized protein</fullName>
    </submittedName>
</protein>